<feature type="transmembrane region" description="Helical" evidence="8">
    <location>
        <begin position="37"/>
        <end position="60"/>
    </location>
</feature>
<reference evidence="9 10" key="1">
    <citation type="submission" date="2021-02" db="EMBL/GenBank/DDBJ databases">
        <title>Paenibacillus tianjinensis sp. nov.</title>
        <authorList>
            <person name="Liu H."/>
        </authorList>
    </citation>
    <scope>NUCLEOTIDE SEQUENCE [LARGE SCALE GENOMIC DNA]</scope>
    <source>
        <strain evidence="9 10">TB2019</strain>
    </source>
</reference>
<dbReference type="PANTHER" id="PTHR34975:SF2">
    <property type="entry name" value="SPORE GERMINATION PROTEIN A2"/>
    <property type="match status" value="1"/>
</dbReference>
<dbReference type="NCBIfam" id="TIGR00912">
    <property type="entry name" value="2A0309"/>
    <property type="match status" value="1"/>
</dbReference>
<evidence type="ECO:0000256" key="2">
    <source>
        <dbReference type="ARBA" id="ARBA00007998"/>
    </source>
</evidence>
<dbReference type="PANTHER" id="PTHR34975">
    <property type="entry name" value="SPORE GERMINATION PROTEIN A2"/>
    <property type="match status" value="1"/>
</dbReference>
<feature type="transmembrane region" description="Helical" evidence="8">
    <location>
        <begin position="184"/>
        <end position="203"/>
    </location>
</feature>
<dbReference type="InterPro" id="IPR004761">
    <property type="entry name" value="Spore_GerAB"/>
</dbReference>
<evidence type="ECO:0000256" key="3">
    <source>
        <dbReference type="ARBA" id="ARBA00022448"/>
    </source>
</evidence>
<feature type="transmembrane region" description="Helical" evidence="8">
    <location>
        <begin position="116"/>
        <end position="136"/>
    </location>
</feature>
<comment type="similarity">
    <text evidence="2">Belongs to the amino acid-polyamine-organocation (APC) superfamily. Spore germination protein (SGP) (TC 2.A.3.9) family.</text>
</comment>
<dbReference type="EMBL" id="CP070969">
    <property type="protein sequence ID" value="QSF47446.1"/>
    <property type="molecule type" value="Genomic_DNA"/>
</dbReference>
<dbReference type="Proteomes" id="UP000663452">
    <property type="component" value="Chromosome"/>
</dbReference>
<evidence type="ECO:0000256" key="5">
    <source>
        <dbReference type="ARBA" id="ARBA00022692"/>
    </source>
</evidence>
<protein>
    <submittedName>
        <fullName evidence="9">GerAB/ArcD/ProY family transporter</fullName>
    </submittedName>
</protein>
<feature type="transmembrane region" description="Helical" evidence="8">
    <location>
        <begin position="335"/>
        <end position="356"/>
    </location>
</feature>
<feature type="transmembrane region" description="Helical" evidence="8">
    <location>
        <begin position="72"/>
        <end position="93"/>
    </location>
</feature>
<feature type="transmembrane region" description="Helical" evidence="8">
    <location>
        <begin position="304"/>
        <end position="323"/>
    </location>
</feature>
<evidence type="ECO:0000256" key="7">
    <source>
        <dbReference type="ARBA" id="ARBA00023136"/>
    </source>
</evidence>
<proteinExistence type="inferred from homology"/>
<dbReference type="Pfam" id="PF03845">
    <property type="entry name" value="Spore_permease"/>
    <property type="match status" value="1"/>
</dbReference>
<feature type="transmembrane region" description="Helical" evidence="8">
    <location>
        <begin position="12"/>
        <end position="31"/>
    </location>
</feature>
<feature type="transmembrane region" description="Helical" evidence="8">
    <location>
        <begin position="143"/>
        <end position="164"/>
    </location>
</feature>
<evidence type="ECO:0000313" key="9">
    <source>
        <dbReference type="EMBL" id="QSF47446.1"/>
    </source>
</evidence>
<keyword evidence="10" id="KW-1185">Reference proteome</keyword>
<keyword evidence="3" id="KW-0813">Transport</keyword>
<sequence>MKTTRLQPFHTFTIMTVFLLGTSIIFGTPRLVEDTWIVDLITLVPSCALFMLYTRLLVAGKSNDLYSLLFKIWGRLLGQVLVLGYTVYFLYIASRNIRDMIELVKTTLLGSTPEELLILLFILVIAYASAGGLSTIGRVAIPVLGMVLFFFLLLAVFLGFSGSLDTERILPLLSKGVSPVINATWRSTIWFPYGEIIVFLVFVNGLGSPRRFRKLGLAAMICSCFVLTFSSLLQICTLGKENMKFSVFALLDAARQINIGDFITRMDALVAFIIFFSVLVKCSIFLYAGTKGAGLVFKKSSRKFTLPCAFLIGGYSILVTNNYGEHIEEGLEHVIYWLHIPMQLAIPAATLLLVWIRNLKGEEL</sequence>
<evidence type="ECO:0000256" key="1">
    <source>
        <dbReference type="ARBA" id="ARBA00004141"/>
    </source>
</evidence>
<keyword evidence="6 8" id="KW-1133">Transmembrane helix</keyword>
<keyword evidence="5 8" id="KW-0812">Transmembrane</keyword>
<name>A0ABX7LJU0_9BACL</name>
<organism evidence="9 10">
    <name type="scientific">Paenibacillus tianjinensis</name>
    <dbReference type="NCBI Taxonomy" id="2810347"/>
    <lineage>
        <taxon>Bacteria</taxon>
        <taxon>Bacillati</taxon>
        <taxon>Bacillota</taxon>
        <taxon>Bacilli</taxon>
        <taxon>Bacillales</taxon>
        <taxon>Paenibacillaceae</taxon>
        <taxon>Paenibacillus</taxon>
    </lineage>
</organism>
<evidence type="ECO:0000256" key="6">
    <source>
        <dbReference type="ARBA" id="ARBA00022989"/>
    </source>
</evidence>
<gene>
    <name evidence="9" type="ORF">JRJ22_13250</name>
</gene>
<evidence type="ECO:0000256" key="4">
    <source>
        <dbReference type="ARBA" id="ARBA00022544"/>
    </source>
</evidence>
<evidence type="ECO:0000256" key="8">
    <source>
        <dbReference type="SAM" id="Phobius"/>
    </source>
</evidence>
<comment type="subcellular location">
    <subcellularLocation>
        <location evidence="1">Membrane</location>
        <topology evidence="1">Multi-pass membrane protein</topology>
    </subcellularLocation>
</comment>
<keyword evidence="7 8" id="KW-0472">Membrane</keyword>
<accession>A0ABX7LJU0</accession>
<keyword evidence="4" id="KW-0309">Germination</keyword>
<feature type="transmembrane region" description="Helical" evidence="8">
    <location>
        <begin position="268"/>
        <end position="288"/>
    </location>
</feature>
<feature type="transmembrane region" description="Helical" evidence="8">
    <location>
        <begin position="215"/>
        <end position="235"/>
    </location>
</feature>
<dbReference type="RefSeq" id="WP_206104868.1">
    <property type="nucleotide sequence ID" value="NZ_CP070969.1"/>
</dbReference>
<evidence type="ECO:0000313" key="10">
    <source>
        <dbReference type="Proteomes" id="UP000663452"/>
    </source>
</evidence>